<gene>
    <name evidence="7" type="ORF">DIZ78_00575</name>
</gene>
<proteinExistence type="predicted"/>
<sequence>MIRITLLYMLVLFFCGYAFKDWYKSLCVLIALMAVVEHPDMPKTILGIQGLNLWNLLLLFTVMGFLRSKGEEKLKWDMSKFLTLLLWAYLGFVLVGFVRLITDLSVVNSYQLFVGREALTTMDVISERFINTLKFLAPAVLVFYGCNSEERMRLTMAVILIVYFLIAIQVIRAMPVMALIDGDGDKLTRLSLKIMNKEVGFHRVDVSMMLAGGSWAIFSARMLMPSKTTALFIWFASFIAFFGQALTGGRTGYGTWGVIGLVVGVFKWRKLLVLGPIFLIVIVMLIPATRDRMMQGFSEDSIDTNEQLEKEGLTGANEGQPDWYTITAGRSVAWPFVIDKIGESPWWGHGREAMQSTGISEFLWDYLHEGFPHPHNAYLQWTLDNGYIALAVVMLFYLSAIKASLSIFRDKRSDYFTAVGGIAFSLIAAQLIASVGSQSFYPRESAVTMLCAMFLMLRLFTQRKKMNKQFSDTRTKQEVDERLWLN</sequence>
<evidence type="ECO:0000256" key="3">
    <source>
        <dbReference type="ARBA" id="ARBA00022989"/>
    </source>
</evidence>
<feature type="transmembrane region" description="Helical" evidence="5">
    <location>
        <begin position="129"/>
        <end position="146"/>
    </location>
</feature>
<dbReference type="GO" id="GO:0016020">
    <property type="term" value="C:membrane"/>
    <property type="evidence" value="ECO:0007669"/>
    <property type="project" value="UniProtKB-SubCell"/>
</dbReference>
<keyword evidence="4 5" id="KW-0472">Membrane</keyword>
<feature type="transmembrane region" description="Helical" evidence="5">
    <location>
        <begin position="78"/>
        <end position="101"/>
    </location>
</feature>
<comment type="caution">
    <text evidence="7">The sequence shown here is derived from an EMBL/GenBank/DDBJ whole genome shotgun (WGS) entry which is preliminary data.</text>
</comment>
<feature type="transmembrane region" description="Helical" evidence="5">
    <location>
        <begin position="158"/>
        <end position="180"/>
    </location>
</feature>
<evidence type="ECO:0000313" key="7">
    <source>
        <dbReference type="EMBL" id="RDH88463.1"/>
    </source>
</evidence>
<dbReference type="Proteomes" id="UP000254771">
    <property type="component" value="Unassembled WGS sequence"/>
</dbReference>
<keyword evidence="8" id="KW-1185">Reference proteome</keyword>
<keyword evidence="3 5" id="KW-1133">Transmembrane helix</keyword>
<evidence type="ECO:0000256" key="4">
    <source>
        <dbReference type="ARBA" id="ARBA00023136"/>
    </source>
</evidence>
<feature type="transmembrane region" description="Helical" evidence="5">
    <location>
        <begin position="253"/>
        <end position="268"/>
    </location>
</feature>
<dbReference type="PANTHER" id="PTHR37422:SF13">
    <property type="entry name" value="LIPOPOLYSACCHARIDE BIOSYNTHESIS PROTEIN PA4999-RELATED"/>
    <property type="match status" value="1"/>
</dbReference>
<feature type="transmembrane region" description="Helical" evidence="5">
    <location>
        <begin position="230"/>
        <end position="247"/>
    </location>
</feature>
<comment type="subcellular location">
    <subcellularLocation>
        <location evidence="1">Membrane</location>
        <topology evidence="1">Multi-pass membrane protein</topology>
    </subcellularLocation>
</comment>
<feature type="transmembrane region" description="Helical" evidence="5">
    <location>
        <begin position="415"/>
        <end position="433"/>
    </location>
</feature>
<organism evidence="7 8">
    <name type="scientific">endosymbiont of Escarpia spicata</name>
    <dbReference type="NCBI Taxonomy" id="2200908"/>
    <lineage>
        <taxon>Bacteria</taxon>
        <taxon>Pseudomonadati</taxon>
        <taxon>Pseudomonadota</taxon>
        <taxon>Gammaproteobacteria</taxon>
        <taxon>sulfur-oxidizing symbionts</taxon>
    </lineage>
</organism>
<dbReference type="InterPro" id="IPR051533">
    <property type="entry name" value="WaaL-like"/>
</dbReference>
<name>A0A370DV28_9GAMM</name>
<evidence type="ECO:0000256" key="1">
    <source>
        <dbReference type="ARBA" id="ARBA00004141"/>
    </source>
</evidence>
<dbReference type="Pfam" id="PF04932">
    <property type="entry name" value="Wzy_C"/>
    <property type="match status" value="1"/>
</dbReference>
<dbReference type="EMBL" id="QFXE01000001">
    <property type="protein sequence ID" value="RDH88463.1"/>
    <property type="molecule type" value="Genomic_DNA"/>
</dbReference>
<evidence type="ECO:0000256" key="5">
    <source>
        <dbReference type="SAM" id="Phobius"/>
    </source>
</evidence>
<accession>A0A370DV28</accession>
<protein>
    <submittedName>
        <fullName evidence="7">Polymerase</fullName>
    </submittedName>
</protein>
<feature type="transmembrane region" description="Helical" evidence="5">
    <location>
        <begin position="387"/>
        <end position="408"/>
    </location>
</feature>
<dbReference type="AlphaFoldDB" id="A0A370DV28"/>
<feature type="transmembrane region" description="Helical" evidence="5">
    <location>
        <begin position="445"/>
        <end position="461"/>
    </location>
</feature>
<feature type="transmembrane region" description="Helical" evidence="5">
    <location>
        <begin position="44"/>
        <end position="66"/>
    </location>
</feature>
<keyword evidence="2 5" id="KW-0812">Transmembrane</keyword>
<dbReference type="PANTHER" id="PTHR37422">
    <property type="entry name" value="TEICHURONIC ACID BIOSYNTHESIS PROTEIN TUAE"/>
    <property type="match status" value="1"/>
</dbReference>
<evidence type="ECO:0000313" key="8">
    <source>
        <dbReference type="Proteomes" id="UP000254771"/>
    </source>
</evidence>
<evidence type="ECO:0000256" key="2">
    <source>
        <dbReference type="ARBA" id="ARBA00022692"/>
    </source>
</evidence>
<feature type="domain" description="O-antigen ligase-related" evidence="6">
    <location>
        <begin position="235"/>
        <end position="393"/>
    </location>
</feature>
<feature type="transmembrane region" description="Helical" evidence="5">
    <location>
        <begin position="200"/>
        <end position="218"/>
    </location>
</feature>
<feature type="transmembrane region" description="Helical" evidence="5">
    <location>
        <begin position="273"/>
        <end position="289"/>
    </location>
</feature>
<dbReference type="InterPro" id="IPR007016">
    <property type="entry name" value="O-antigen_ligase-rel_domated"/>
</dbReference>
<evidence type="ECO:0000259" key="6">
    <source>
        <dbReference type="Pfam" id="PF04932"/>
    </source>
</evidence>
<reference evidence="7 8" key="1">
    <citation type="journal article" date="2018" name="ISME J.">
        <title>Endosymbiont genomes yield clues of tubeworm success.</title>
        <authorList>
            <person name="Li Y."/>
            <person name="Liles M.R."/>
            <person name="Halanych K.M."/>
        </authorList>
    </citation>
    <scope>NUCLEOTIDE SEQUENCE [LARGE SCALE GENOMIC DNA]</scope>
    <source>
        <strain evidence="7">A1462</strain>
    </source>
</reference>